<keyword evidence="3 6" id="KW-0349">Heme</keyword>
<evidence type="ECO:0000313" key="9">
    <source>
        <dbReference type="Proteomes" id="UP001498421"/>
    </source>
</evidence>
<dbReference type="InterPro" id="IPR002401">
    <property type="entry name" value="Cyt_P450_E_grp-I"/>
</dbReference>
<dbReference type="PRINTS" id="PR00463">
    <property type="entry name" value="EP450I"/>
</dbReference>
<comment type="cofactor">
    <cofactor evidence="1">
        <name>heme</name>
        <dbReference type="ChEBI" id="CHEBI:30413"/>
    </cofactor>
</comment>
<evidence type="ECO:0000256" key="2">
    <source>
        <dbReference type="ARBA" id="ARBA00010617"/>
    </source>
</evidence>
<dbReference type="PROSITE" id="PS00086">
    <property type="entry name" value="CYTOCHROME_P450"/>
    <property type="match status" value="1"/>
</dbReference>
<keyword evidence="4 6" id="KW-0479">Metal-binding</keyword>
<protein>
    <submittedName>
        <fullName evidence="8">Uncharacterized protein</fullName>
    </submittedName>
</protein>
<dbReference type="InterPro" id="IPR050121">
    <property type="entry name" value="Cytochrome_P450_monoxygenase"/>
</dbReference>
<reference evidence="8 9" key="1">
    <citation type="journal article" date="2025" name="Microbiol. Resour. Announc.">
        <title>Draft genome sequences for Neonectria magnoliae and Neonectria punicea, canker pathogens of Liriodendron tulipifera and Acer saccharum in West Virginia.</title>
        <authorList>
            <person name="Petronek H.M."/>
            <person name="Kasson M.T."/>
            <person name="Metheny A.M."/>
            <person name="Stauder C.M."/>
            <person name="Lovett B."/>
            <person name="Lynch S.C."/>
            <person name="Garnas J.R."/>
            <person name="Kasson L.R."/>
            <person name="Stajich J.E."/>
        </authorList>
    </citation>
    <scope>NUCLEOTIDE SEQUENCE [LARGE SCALE GENOMIC DNA]</scope>
    <source>
        <strain evidence="8 9">NRRL 64651</strain>
    </source>
</reference>
<evidence type="ECO:0000256" key="6">
    <source>
        <dbReference type="RuleBase" id="RU000461"/>
    </source>
</evidence>
<dbReference type="Proteomes" id="UP001498421">
    <property type="component" value="Unassembled WGS sequence"/>
</dbReference>
<evidence type="ECO:0000313" key="8">
    <source>
        <dbReference type="EMBL" id="KAK7429934.1"/>
    </source>
</evidence>
<dbReference type="PANTHER" id="PTHR24305">
    <property type="entry name" value="CYTOCHROME P450"/>
    <property type="match status" value="1"/>
</dbReference>
<keyword evidence="6" id="KW-0560">Oxidoreductase</keyword>
<accession>A0ABR1IA87</accession>
<sequence length="527" mass="58960">MGFVATELPGSAPGLIAVLPNLLLAPITINAVFAGVAVSVLLLLTIFAYNTLVYPFHVAPLRHMHGPKDNTFLLGQASKFLQVCWIPELFLGWSREWPEAPFIRYLGVFNSETLFVNSIRAYKEILQTKSACFVKPKFARDFAHETVGDGLPFMEGQMHKMRRAALMRPFSIPRLRSAYPVVQGKAKQLADVLNMKKDEAGDVEIETSIWKTVLDVIGIETFGQDLNHLESDHSPLFEAFSKTMQPSTTGHIVNYINSIIPIRKFLLIQESREFAFHCDQVREFIRGHVLARIEAMRSGKVNSDSPPDALQCLLECSGPSWGVKEIVEYVVNLMVLGHDTTACSIIWAVHELSRRPQLQQRLRDEIENLHRTLEKVSYNDLEKLPFLHNFVREVLRYYCAVAMAPREATCDVDVAGVAIPKGTVIQLSPAVMNLSPAVWGPTAADFDPDRWDALAGAAASPYAFETFHNGPRMCIGKQLSILEMKAVLAELVGRFRVEAKADGPLEVARPTFTLRPKEKLVVRLVEL</sequence>
<evidence type="ECO:0000256" key="5">
    <source>
        <dbReference type="ARBA" id="ARBA00023004"/>
    </source>
</evidence>
<keyword evidence="7" id="KW-0472">Membrane</keyword>
<name>A0ABR1IA87_9HYPO</name>
<evidence type="ECO:0000256" key="3">
    <source>
        <dbReference type="ARBA" id="ARBA00022617"/>
    </source>
</evidence>
<evidence type="ECO:0000256" key="1">
    <source>
        <dbReference type="ARBA" id="ARBA00001971"/>
    </source>
</evidence>
<evidence type="ECO:0000256" key="7">
    <source>
        <dbReference type="SAM" id="Phobius"/>
    </source>
</evidence>
<proteinExistence type="inferred from homology"/>
<dbReference type="InterPro" id="IPR017972">
    <property type="entry name" value="Cyt_P450_CS"/>
</dbReference>
<evidence type="ECO:0000256" key="4">
    <source>
        <dbReference type="ARBA" id="ARBA00022723"/>
    </source>
</evidence>
<dbReference type="Pfam" id="PF00067">
    <property type="entry name" value="p450"/>
    <property type="match status" value="1"/>
</dbReference>
<keyword evidence="6" id="KW-0503">Monooxygenase</keyword>
<gene>
    <name evidence="8" type="ORF">QQZ08_003556</name>
</gene>
<dbReference type="CDD" id="cd11069">
    <property type="entry name" value="CYP_FUM15-like"/>
    <property type="match status" value="1"/>
</dbReference>
<comment type="caution">
    <text evidence="8">The sequence shown here is derived from an EMBL/GenBank/DDBJ whole genome shotgun (WGS) entry which is preliminary data.</text>
</comment>
<dbReference type="PRINTS" id="PR00385">
    <property type="entry name" value="P450"/>
</dbReference>
<organism evidence="8 9">
    <name type="scientific">Neonectria magnoliae</name>
    <dbReference type="NCBI Taxonomy" id="2732573"/>
    <lineage>
        <taxon>Eukaryota</taxon>
        <taxon>Fungi</taxon>
        <taxon>Dikarya</taxon>
        <taxon>Ascomycota</taxon>
        <taxon>Pezizomycotina</taxon>
        <taxon>Sordariomycetes</taxon>
        <taxon>Hypocreomycetidae</taxon>
        <taxon>Hypocreales</taxon>
        <taxon>Nectriaceae</taxon>
        <taxon>Neonectria</taxon>
    </lineage>
</organism>
<dbReference type="SUPFAM" id="SSF48264">
    <property type="entry name" value="Cytochrome P450"/>
    <property type="match status" value="1"/>
</dbReference>
<keyword evidence="7" id="KW-0812">Transmembrane</keyword>
<dbReference type="InterPro" id="IPR001128">
    <property type="entry name" value="Cyt_P450"/>
</dbReference>
<keyword evidence="9" id="KW-1185">Reference proteome</keyword>
<dbReference type="InterPro" id="IPR036396">
    <property type="entry name" value="Cyt_P450_sf"/>
</dbReference>
<comment type="similarity">
    <text evidence="2 6">Belongs to the cytochrome P450 family.</text>
</comment>
<dbReference type="PANTHER" id="PTHR24305:SF166">
    <property type="entry name" value="CYTOCHROME P450 12A4, MITOCHONDRIAL-RELATED"/>
    <property type="match status" value="1"/>
</dbReference>
<keyword evidence="5 6" id="KW-0408">Iron</keyword>
<dbReference type="EMBL" id="JAZAVK010000024">
    <property type="protein sequence ID" value="KAK7429934.1"/>
    <property type="molecule type" value="Genomic_DNA"/>
</dbReference>
<keyword evidence="7" id="KW-1133">Transmembrane helix</keyword>
<dbReference type="Gene3D" id="1.10.630.10">
    <property type="entry name" value="Cytochrome P450"/>
    <property type="match status" value="1"/>
</dbReference>
<feature type="transmembrane region" description="Helical" evidence="7">
    <location>
        <begin position="27"/>
        <end position="54"/>
    </location>
</feature>